<dbReference type="Pfam" id="PF00501">
    <property type="entry name" value="AMP-binding"/>
    <property type="match status" value="1"/>
</dbReference>
<proteinExistence type="inferred from homology"/>
<dbReference type="PANTHER" id="PTHR43201">
    <property type="entry name" value="ACYL-COA SYNTHETASE"/>
    <property type="match status" value="1"/>
</dbReference>
<dbReference type="EMBL" id="QGDB01000009">
    <property type="protein sequence ID" value="PWL16494.1"/>
    <property type="molecule type" value="Genomic_DNA"/>
</dbReference>
<protein>
    <recommendedName>
        <fullName evidence="7">AMP-binding protein</fullName>
    </recommendedName>
</protein>
<feature type="domain" description="AMP-binding enzyme C-terminal" evidence="4">
    <location>
        <begin position="476"/>
        <end position="553"/>
    </location>
</feature>
<comment type="similarity">
    <text evidence="1">Belongs to the ATP-dependent AMP-binding enzyme family.</text>
</comment>
<gene>
    <name evidence="5" type="ORF">DKP76_17020</name>
</gene>
<dbReference type="Gene3D" id="3.40.50.12780">
    <property type="entry name" value="N-terminal domain of ligase-like"/>
    <property type="match status" value="1"/>
</dbReference>
<feature type="domain" description="AMP-dependent synthetase/ligase" evidence="3">
    <location>
        <begin position="40"/>
        <end position="425"/>
    </location>
</feature>
<dbReference type="InterPro" id="IPR025110">
    <property type="entry name" value="AMP-bd_C"/>
</dbReference>
<keyword evidence="6" id="KW-1185">Reference proteome</keyword>
<dbReference type="PANTHER" id="PTHR43201:SF5">
    <property type="entry name" value="MEDIUM-CHAIN ACYL-COA LIGASE ACSF2, MITOCHONDRIAL"/>
    <property type="match status" value="1"/>
</dbReference>
<dbReference type="PROSITE" id="PS00455">
    <property type="entry name" value="AMP_BINDING"/>
    <property type="match status" value="1"/>
</dbReference>
<sequence length="566" mass="63489">MTDQLGTADKMLQNWKDKATMHDSRDWFPKESIGDLPTIAADRWGDRETLFFEGRRWSFKEVADEVDRVARGLIAIGVKPGEHVAIWLTNRPEFIFSYFAIIRIGAVVVPMNTRWRTRDFVAAMQASDPTVLIAETVSGPIDFEAMVKEALGSDSFFDGERISCSECPTLRRVIFLSDHSLEGAATWDEVMSVGEATPAGELEQRATEVDPDNLAIILFTSGTTGRPKGVMQSHSGIRSALERATVLGMTMNDVQINYLPLFHNYSLVWIVMHNVLCGARQVLTNRFDAEEVLKLISQERVTMLHGFEVHLSELLTAYERNPDHYDLSSLRIGTHTFGSEFGRRITERFQTVFCRTVSSYGMSETFSAVTCRHPKDMTIQETCDASGYPLPGSRLRIIDQEGKEVPTGEIGEIIVKSPSLMLGYYKNPEETQKAIDQDGWFHTGDSGYLRTDGMLHFVGRFKDMIRVGGENVDPTEVEALLLEVPEVVQVAAVAMCDDRLAEVVAAFVVVHEVADVETVRQSIYELCKGRIASFKVPTRIEFVSELPITSTGKIDRLTLRNRLKEI</sequence>
<evidence type="ECO:0000313" key="6">
    <source>
        <dbReference type="Proteomes" id="UP000245865"/>
    </source>
</evidence>
<dbReference type="Pfam" id="PF13193">
    <property type="entry name" value="AMP-binding_C"/>
    <property type="match status" value="1"/>
</dbReference>
<dbReference type="InterPro" id="IPR000873">
    <property type="entry name" value="AMP-dep_synth/lig_dom"/>
</dbReference>
<evidence type="ECO:0000256" key="1">
    <source>
        <dbReference type="ARBA" id="ARBA00006432"/>
    </source>
</evidence>
<dbReference type="InterPro" id="IPR042099">
    <property type="entry name" value="ANL_N_sf"/>
</dbReference>
<evidence type="ECO:0000256" key="2">
    <source>
        <dbReference type="ARBA" id="ARBA00022598"/>
    </source>
</evidence>
<dbReference type="InterPro" id="IPR045851">
    <property type="entry name" value="AMP-bd_C_sf"/>
</dbReference>
<dbReference type="SUPFAM" id="SSF56801">
    <property type="entry name" value="Acetyl-CoA synthetase-like"/>
    <property type="match status" value="1"/>
</dbReference>
<dbReference type="InterPro" id="IPR020845">
    <property type="entry name" value="AMP-binding_CS"/>
</dbReference>
<reference evidence="5 6" key="1">
    <citation type="submission" date="2018-05" db="EMBL/GenBank/DDBJ databases">
        <title>Comparative genomic sequence analysis between strain HN4 and CCM 8460T (Falsochrobactrum ovis) will provide more evidence to prove that HN4 is a new species of Falsochrobactrum.</title>
        <authorList>
            <person name="Lyu W."/>
            <person name="Sun L."/>
            <person name="Yao L."/>
        </authorList>
    </citation>
    <scope>NUCLEOTIDE SEQUENCE [LARGE SCALE GENOMIC DNA]</scope>
    <source>
        <strain evidence="5 6">HN4</strain>
    </source>
</reference>
<evidence type="ECO:0008006" key="7">
    <source>
        <dbReference type="Google" id="ProtNLM"/>
    </source>
</evidence>
<dbReference type="GO" id="GO:0031956">
    <property type="term" value="F:medium-chain fatty acid-CoA ligase activity"/>
    <property type="evidence" value="ECO:0007669"/>
    <property type="project" value="TreeGrafter"/>
</dbReference>
<keyword evidence="2" id="KW-0436">Ligase</keyword>
<dbReference type="AlphaFoldDB" id="A0A316J493"/>
<dbReference type="GO" id="GO:0006631">
    <property type="term" value="P:fatty acid metabolic process"/>
    <property type="evidence" value="ECO:0007669"/>
    <property type="project" value="TreeGrafter"/>
</dbReference>
<organism evidence="5 6">
    <name type="scientific">Falsochrobactrum shanghaiense</name>
    <dbReference type="NCBI Taxonomy" id="2201899"/>
    <lineage>
        <taxon>Bacteria</taxon>
        <taxon>Pseudomonadati</taxon>
        <taxon>Pseudomonadota</taxon>
        <taxon>Alphaproteobacteria</taxon>
        <taxon>Hyphomicrobiales</taxon>
        <taxon>Brucellaceae</taxon>
        <taxon>Falsochrobactrum</taxon>
    </lineage>
</organism>
<dbReference type="Gene3D" id="3.30.300.30">
    <property type="match status" value="1"/>
</dbReference>
<evidence type="ECO:0000259" key="3">
    <source>
        <dbReference type="Pfam" id="PF00501"/>
    </source>
</evidence>
<evidence type="ECO:0000313" key="5">
    <source>
        <dbReference type="EMBL" id="PWL16494.1"/>
    </source>
</evidence>
<name>A0A316J493_9HYPH</name>
<dbReference type="Proteomes" id="UP000245865">
    <property type="component" value="Unassembled WGS sequence"/>
</dbReference>
<evidence type="ECO:0000259" key="4">
    <source>
        <dbReference type="Pfam" id="PF13193"/>
    </source>
</evidence>
<accession>A0A316J493</accession>
<comment type="caution">
    <text evidence="5">The sequence shown here is derived from an EMBL/GenBank/DDBJ whole genome shotgun (WGS) entry which is preliminary data.</text>
</comment>